<gene>
    <name evidence="16" type="ORF">SAMN04488004_105138</name>
</gene>
<keyword evidence="13" id="KW-0812">Transmembrane</keyword>
<evidence type="ECO:0000256" key="2">
    <source>
        <dbReference type="ARBA" id="ARBA00007090"/>
    </source>
</evidence>
<sequence>MARPPKSGKPLVAERRYNAQAEQRAKPAPKKRASRKKAAPRKRGLVGWILFPFTWALRLILRLTWKLGVVVALLIGAGVLYFASQMPPIEAIVDARTKGSVTLLDRDGAVFAWRGDQFGGMVTADSVSRYLHDAVVATEDKRFYGHFGISPRGIASAVRINLSEGRGPLSGNGGSTITQQVAKLLCLGVPYDAATWKTEAAYEDDCRRTTIWRKVKEAIYSMGMEVAYSKEDILTIYFNRAYLGAGSRGFEAAANRYFGKSSADVNPAESAMLAGLLKAPTSYAPTNNMQRAVDRANIVLGLMEDQGYITPEQARDARARPAQLSQAAQARAGGYFADWVMEQGPDFFTRDTTEDVVIRTTLDQRIQTAAETALTSIFETKLKPSSKAQAAVIVMSADGAVRGMVGGRDVRASGVFNRATQARRQPGSAFKPFIYATALDLGFSPNDMIDDAPLTINVPGSGPWVPENYDRKFKGPITLTQALYESRNIPAILLSEEVGRDLVRTVAQKFGIESDLAAGPALALGVSESTLLEMSGAFAGILNGGSAVQPYGLIDLRLKGETEPLMDNIGTGLQERVIQQSAARELTYMMSQVVARGTGTRAQIPGWELAGKSGTTNSARDAWFIGFNADYVIGVWMGYDDNSPMTGVTGGGLPAEIWQATMSHVVTGETPKPLPMDIPGPSTTGGVLEDTGIVADGQIMDVLNNILGGLGN</sequence>
<dbReference type="Gene3D" id="1.10.3810.10">
    <property type="entry name" value="Biosynthetic peptidoglycan transglycosylase-like"/>
    <property type="match status" value="1"/>
</dbReference>
<accession>A0A1I4DWT0</accession>
<dbReference type="Pfam" id="PF00905">
    <property type="entry name" value="Transpeptidase"/>
    <property type="match status" value="1"/>
</dbReference>
<evidence type="ECO:0000256" key="4">
    <source>
        <dbReference type="ARBA" id="ARBA00022645"/>
    </source>
</evidence>
<evidence type="ECO:0000259" key="14">
    <source>
        <dbReference type="Pfam" id="PF00905"/>
    </source>
</evidence>
<keyword evidence="5" id="KW-0645">Protease</keyword>
<evidence type="ECO:0000256" key="9">
    <source>
        <dbReference type="ARBA" id="ARBA00023268"/>
    </source>
</evidence>
<feature type="domain" description="Penicillin-binding protein transpeptidase" evidence="14">
    <location>
        <begin position="390"/>
        <end position="635"/>
    </location>
</feature>
<evidence type="ECO:0000256" key="10">
    <source>
        <dbReference type="ARBA" id="ARBA00044770"/>
    </source>
</evidence>
<dbReference type="InterPro" id="IPR036950">
    <property type="entry name" value="PBP_transglycosylase"/>
</dbReference>
<dbReference type="InterPro" id="IPR001460">
    <property type="entry name" value="PCN-bd_Tpept"/>
</dbReference>
<dbReference type="InterPro" id="IPR012338">
    <property type="entry name" value="Beta-lactam/transpept-like"/>
</dbReference>
<name>A0A1I4DWT0_9RHOB</name>
<dbReference type="Gene3D" id="3.40.710.10">
    <property type="entry name" value="DD-peptidase/beta-lactamase superfamily"/>
    <property type="match status" value="1"/>
</dbReference>
<dbReference type="EC" id="2.4.99.28" evidence="10"/>
<keyword evidence="4" id="KW-0121">Carboxypeptidase</keyword>
<keyword evidence="9" id="KW-0511">Multifunctional enzyme</keyword>
<keyword evidence="13" id="KW-1133">Transmembrane helix</keyword>
<dbReference type="SUPFAM" id="SSF53955">
    <property type="entry name" value="Lysozyme-like"/>
    <property type="match status" value="1"/>
</dbReference>
<comment type="catalytic activity">
    <reaction evidence="11">
        <text>[GlcNAc-(1-&gt;4)-Mur2Ac(oyl-L-Ala-gamma-D-Glu-L-Lys-D-Ala-D-Ala)](n)-di-trans,octa-cis-undecaprenyl diphosphate + beta-D-GlcNAc-(1-&gt;4)-Mur2Ac(oyl-L-Ala-gamma-D-Glu-L-Lys-D-Ala-D-Ala)-di-trans,octa-cis-undecaprenyl diphosphate = [GlcNAc-(1-&gt;4)-Mur2Ac(oyl-L-Ala-gamma-D-Glu-L-Lys-D-Ala-D-Ala)](n+1)-di-trans,octa-cis-undecaprenyl diphosphate + di-trans,octa-cis-undecaprenyl diphosphate + H(+)</text>
        <dbReference type="Rhea" id="RHEA:23708"/>
        <dbReference type="Rhea" id="RHEA-COMP:9602"/>
        <dbReference type="Rhea" id="RHEA-COMP:9603"/>
        <dbReference type="ChEBI" id="CHEBI:15378"/>
        <dbReference type="ChEBI" id="CHEBI:58405"/>
        <dbReference type="ChEBI" id="CHEBI:60033"/>
        <dbReference type="ChEBI" id="CHEBI:78435"/>
        <dbReference type="EC" id="2.4.99.28"/>
    </reaction>
</comment>
<dbReference type="PANTHER" id="PTHR32282:SF33">
    <property type="entry name" value="PEPTIDOGLYCAN GLYCOSYLTRANSFERASE"/>
    <property type="match status" value="1"/>
</dbReference>
<organism evidence="16 17">
    <name type="scientific">Loktanella salsilacus</name>
    <dbReference type="NCBI Taxonomy" id="195913"/>
    <lineage>
        <taxon>Bacteria</taxon>
        <taxon>Pseudomonadati</taxon>
        <taxon>Pseudomonadota</taxon>
        <taxon>Alphaproteobacteria</taxon>
        <taxon>Rhodobacterales</taxon>
        <taxon>Roseobacteraceae</taxon>
        <taxon>Loktanella</taxon>
    </lineage>
</organism>
<comment type="similarity">
    <text evidence="2">In the C-terminal section; belongs to the transpeptidase family.</text>
</comment>
<dbReference type="SUPFAM" id="SSF56601">
    <property type="entry name" value="beta-lactamase/transpeptidase-like"/>
    <property type="match status" value="1"/>
</dbReference>
<feature type="compositionally biased region" description="Basic residues" evidence="12">
    <location>
        <begin position="27"/>
        <end position="39"/>
    </location>
</feature>
<proteinExistence type="inferred from homology"/>
<evidence type="ECO:0000313" key="17">
    <source>
        <dbReference type="Proteomes" id="UP000199550"/>
    </source>
</evidence>
<evidence type="ECO:0000259" key="15">
    <source>
        <dbReference type="Pfam" id="PF00912"/>
    </source>
</evidence>
<dbReference type="STRING" id="195913.SAMN04488004_105138"/>
<evidence type="ECO:0000313" key="16">
    <source>
        <dbReference type="EMBL" id="SFK97895.1"/>
    </source>
</evidence>
<evidence type="ECO:0000256" key="6">
    <source>
        <dbReference type="ARBA" id="ARBA00022676"/>
    </source>
</evidence>
<dbReference type="InterPro" id="IPR001264">
    <property type="entry name" value="Glyco_trans_51"/>
</dbReference>
<reference evidence="16 17" key="1">
    <citation type="submission" date="2016-10" db="EMBL/GenBank/DDBJ databases">
        <authorList>
            <person name="de Groot N.N."/>
        </authorList>
    </citation>
    <scope>NUCLEOTIDE SEQUENCE [LARGE SCALE GENOMIC DNA]</scope>
    <source>
        <strain evidence="16 17">DSM 16199</strain>
    </source>
</reference>
<keyword evidence="6" id="KW-0328">Glycosyltransferase</keyword>
<dbReference type="NCBIfam" id="TIGR02074">
    <property type="entry name" value="PBP_1a_fam"/>
    <property type="match status" value="1"/>
</dbReference>
<dbReference type="OrthoDB" id="9766909at2"/>
<dbReference type="GO" id="GO:0008955">
    <property type="term" value="F:peptidoglycan glycosyltransferase activity"/>
    <property type="evidence" value="ECO:0007669"/>
    <property type="project" value="UniProtKB-EC"/>
</dbReference>
<evidence type="ECO:0000256" key="5">
    <source>
        <dbReference type="ARBA" id="ARBA00022670"/>
    </source>
</evidence>
<keyword evidence="8" id="KW-0378">Hydrolase</keyword>
<dbReference type="EMBL" id="FOTF01000005">
    <property type="protein sequence ID" value="SFK97895.1"/>
    <property type="molecule type" value="Genomic_DNA"/>
</dbReference>
<dbReference type="GO" id="GO:0009252">
    <property type="term" value="P:peptidoglycan biosynthetic process"/>
    <property type="evidence" value="ECO:0007669"/>
    <property type="project" value="UniProtKB-UniPathway"/>
</dbReference>
<keyword evidence="13" id="KW-0472">Membrane</keyword>
<dbReference type="GO" id="GO:0030288">
    <property type="term" value="C:outer membrane-bounded periplasmic space"/>
    <property type="evidence" value="ECO:0007669"/>
    <property type="project" value="TreeGrafter"/>
</dbReference>
<feature type="domain" description="Glycosyl transferase family 51" evidence="15">
    <location>
        <begin position="119"/>
        <end position="303"/>
    </location>
</feature>
<dbReference type="AlphaFoldDB" id="A0A1I4DWT0"/>
<evidence type="ECO:0000256" key="12">
    <source>
        <dbReference type="SAM" id="MobiDB-lite"/>
    </source>
</evidence>
<evidence type="ECO:0000256" key="7">
    <source>
        <dbReference type="ARBA" id="ARBA00022679"/>
    </source>
</evidence>
<keyword evidence="7" id="KW-0808">Transferase</keyword>
<evidence type="ECO:0000256" key="1">
    <source>
        <dbReference type="ARBA" id="ARBA00004752"/>
    </source>
</evidence>
<dbReference type="GO" id="GO:0008658">
    <property type="term" value="F:penicillin binding"/>
    <property type="evidence" value="ECO:0007669"/>
    <property type="project" value="InterPro"/>
</dbReference>
<dbReference type="GO" id="GO:0006508">
    <property type="term" value="P:proteolysis"/>
    <property type="evidence" value="ECO:0007669"/>
    <property type="project" value="UniProtKB-KW"/>
</dbReference>
<evidence type="ECO:0000256" key="13">
    <source>
        <dbReference type="SAM" id="Phobius"/>
    </source>
</evidence>
<feature type="region of interest" description="Disordered" evidence="12">
    <location>
        <begin position="1"/>
        <end position="39"/>
    </location>
</feature>
<dbReference type="Pfam" id="PF00912">
    <property type="entry name" value="Transgly"/>
    <property type="match status" value="1"/>
</dbReference>
<evidence type="ECO:0000256" key="11">
    <source>
        <dbReference type="ARBA" id="ARBA00049902"/>
    </source>
</evidence>
<comment type="similarity">
    <text evidence="3">In the N-terminal section; belongs to the glycosyltransferase 51 family.</text>
</comment>
<evidence type="ECO:0000256" key="8">
    <source>
        <dbReference type="ARBA" id="ARBA00022801"/>
    </source>
</evidence>
<dbReference type="PANTHER" id="PTHR32282">
    <property type="entry name" value="BINDING PROTEIN TRANSPEPTIDASE, PUTATIVE-RELATED"/>
    <property type="match status" value="1"/>
</dbReference>
<dbReference type="RefSeq" id="WP_090186972.1">
    <property type="nucleotide sequence ID" value="NZ_FOTF01000005.1"/>
</dbReference>
<dbReference type="GO" id="GO:0004180">
    <property type="term" value="F:carboxypeptidase activity"/>
    <property type="evidence" value="ECO:0007669"/>
    <property type="project" value="UniProtKB-KW"/>
</dbReference>
<dbReference type="UniPathway" id="UPA00219"/>
<dbReference type="Proteomes" id="UP000199550">
    <property type="component" value="Unassembled WGS sequence"/>
</dbReference>
<dbReference type="InterPro" id="IPR050396">
    <property type="entry name" value="Glycosyltr_51/Transpeptidase"/>
</dbReference>
<evidence type="ECO:0000256" key="3">
    <source>
        <dbReference type="ARBA" id="ARBA00007739"/>
    </source>
</evidence>
<keyword evidence="17" id="KW-1185">Reference proteome</keyword>
<feature type="transmembrane region" description="Helical" evidence="13">
    <location>
        <begin position="67"/>
        <end position="83"/>
    </location>
</feature>
<dbReference type="InterPro" id="IPR023346">
    <property type="entry name" value="Lysozyme-like_dom_sf"/>
</dbReference>
<comment type="pathway">
    <text evidence="1">Cell wall biogenesis; peptidoglycan biosynthesis.</text>
</comment>
<protein>
    <recommendedName>
        <fullName evidence="10">peptidoglycan glycosyltransferase</fullName>
        <ecNumber evidence="10">2.4.99.28</ecNumber>
    </recommendedName>
</protein>